<dbReference type="EMBL" id="JAQIZZ010000008">
    <property type="protein sequence ID" value="KAJ5526076.1"/>
    <property type="molecule type" value="Genomic_DNA"/>
</dbReference>
<feature type="compositionally biased region" description="Acidic residues" evidence="5">
    <location>
        <begin position="81"/>
        <end position="92"/>
    </location>
</feature>
<dbReference type="Pfam" id="PF00172">
    <property type="entry name" value="Zn_clus"/>
    <property type="match status" value="1"/>
</dbReference>
<comment type="caution">
    <text evidence="7">The sequence shown here is derived from an EMBL/GenBank/DDBJ whole genome shotgun (WGS) entry which is preliminary data.</text>
</comment>
<keyword evidence="2" id="KW-0238">DNA-binding</keyword>
<dbReference type="PANTHER" id="PTHR37534:SF24">
    <property type="entry name" value="MISCELLANEOUS ZN(II)2CYS6 TRANSCRIPTION FACTOR (EUROFUNG)-RELATED"/>
    <property type="match status" value="1"/>
</dbReference>
<keyword evidence="4" id="KW-0539">Nucleus</keyword>
<dbReference type="PROSITE" id="PS00463">
    <property type="entry name" value="ZN2_CY6_FUNGAL_1"/>
    <property type="match status" value="1"/>
</dbReference>
<feature type="region of interest" description="Disordered" evidence="5">
    <location>
        <begin position="80"/>
        <end position="99"/>
    </location>
</feature>
<dbReference type="GO" id="GO:0045944">
    <property type="term" value="P:positive regulation of transcription by RNA polymerase II"/>
    <property type="evidence" value="ECO:0007669"/>
    <property type="project" value="TreeGrafter"/>
</dbReference>
<keyword evidence="8" id="KW-1185">Reference proteome</keyword>
<dbReference type="SUPFAM" id="SSF57701">
    <property type="entry name" value="Zn2/Cys6 DNA-binding domain"/>
    <property type="match status" value="1"/>
</dbReference>
<dbReference type="Gene3D" id="4.10.240.10">
    <property type="entry name" value="Zn(2)-C6 fungal-type DNA-binding domain"/>
    <property type="match status" value="1"/>
</dbReference>
<dbReference type="GO" id="GO:0005634">
    <property type="term" value="C:nucleus"/>
    <property type="evidence" value="ECO:0007669"/>
    <property type="project" value="TreeGrafter"/>
</dbReference>
<evidence type="ECO:0000313" key="7">
    <source>
        <dbReference type="EMBL" id="KAJ5526076.1"/>
    </source>
</evidence>
<dbReference type="GO" id="GO:0000981">
    <property type="term" value="F:DNA-binding transcription factor activity, RNA polymerase II-specific"/>
    <property type="evidence" value="ECO:0007669"/>
    <property type="project" value="InterPro"/>
</dbReference>
<evidence type="ECO:0000313" key="8">
    <source>
        <dbReference type="Proteomes" id="UP001220324"/>
    </source>
</evidence>
<protein>
    <recommendedName>
        <fullName evidence="6">Zn(2)-C6 fungal-type domain-containing protein</fullName>
    </recommendedName>
</protein>
<name>A0AAD6CM99_9EURO</name>
<dbReference type="InterPro" id="IPR036864">
    <property type="entry name" value="Zn2-C6_fun-type_DNA-bd_sf"/>
</dbReference>
<evidence type="ECO:0000256" key="5">
    <source>
        <dbReference type="SAM" id="MobiDB-lite"/>
    </source>
</evidence>
<dbReference type="PROSITE" id="PS50048">
    <property type="entry name" value="ZN2_CY6_FUNGAL_2"/>
    <property type="match status" value="1"/>
</dbReference>
<proteinExistence type="predicted"/>
<dbReference type="SMART" id="SM00066">
    <property type="entry name" value="GAL4"/>
    <property type="match status" value="1"/>
</dbReference>
<feature type="domain" description="Zn(2)-C6 fungal-type" evidence="6">
    <location>
        <begin position="17"/>
        <end position="47"/>
    </location>
</feature>
<evidence type="ECO:0000256" key="3">
    <source>
        <dbReference type="ARBA" id="ARBA00023163"/>
    </source>
</evidence>
<dbReference type="PANTHER" id="PTHR37534">
    <property type="entry name" value="TRANSCRIPTIONAL ACTIVATOR PROTEIN UGA3"/>
    <property type="match status" value="1"/>
</dbReference>
<sequence length="552" mass="61827">MSENKQSAQRRTRCRTGCMRCRVRRRKCDEGKPRCRNCIDRNFQCQYGPQLTFLTKNAQTVQSSEVETPSTRYEAIRFVNEEPEKEDDEPSITEDISLPAGNESDQAFLEPANSSLSPETQTAPDAELSAWPFDGPSQSTNGVLSDKDESAVAGLLALGSSRTDIMEPNLSLSDFTTSPITRESQLNHATTPSKLPSIGTVLSPGTMAHLQHSGPNIPPTETLELLRHYRYNVAPWVWDSVLSISGASLNVQQSTNMVNTNPQAPDPEMDITSIAFLRALDATKIFILDTPSAWSSQRGVDRELLEALSPHTVGRDFNSAIYWLFARFDLGAALATDTNFQIPLASSSPHLEGADIRTDPFAFTFCYANHPLWLCARAVEFMHNEDPSPQNLPLQTWMQLVEELDNWYRGRPQGFQPMLELEVDKEIESVKGFPVVLFANGAGLFSNQLYHTAMLLLLHSRPRTARITDFRSATMSPLWHAQRICSIALHNERRECWDPCLLASFLTAARRMTHETQQQEIIRGLSSIREITGWDVGDMLHGLEESWGFLGP</sequence>
<dbReference type="GO" id="GO:0000976">
    <property type="term" value="F:transcription cis-regulatory region binding"/>
    <property type="evidence" value="ECO:0007669"/>
    <property type="project" value="TreeGrafter"/>
</dbReference>
<reference evidence="7 8" key="1">
    <citation type="journal article" date="2023" name="IMA Fungus">
        <title>Comparative genomic study of the Penicillium genus elucidates a diverse pangenome and 15 lateral gene transfer events.</title>
        <authorList>
            <person name="Petersen C."/>
            <person name="Sorensen T."/>
            <person name="Nielsen M.R."/>
            <person name="Sondergaard T.E."/>
            <person name="Sorensen J.L."/>
            <person name="Fitzpatrick D.A."/>
            <person name="Frisvad J.C."/>
            <person name="Nielsen K.L."/>
        </authorList>
    </citation>
    <scope>NUCLEOTIDE SEQUENCE [LARGE SCALE GENOMIC DNA]</scope>
    <source>
        <strain evidence="7 8">IBT 35679</strain>
    </source>
</reference>
<evidence type="ECO:0000259" key="6">
    <source>
        <dbReference type="PROSITE" id="PS50048"/>
    </source>
</evidence>
<evidence type="ECO:0000256" key="4">
    <source>
        <dbReference type="ARBA" id="ARBA00023242"/>
    </source>
</evidence>
<dbReference type="CDD" id="cd12148">
    <property type="entry name" value="fungal_TF_MHR"/>
    <property type="match status" value="1"/>
</dbReference>
<dbReference type="AlphaFoldDB" id="A0AAD6CM99"/>
<gene>
    <name evidence="7" type="ORF">N7494_012726</name>
</gene>
<keyword evidence="3" id="KW-0804">Transcription</keyword>
<accession>A0AAD6CM99</accession>
<dbReference type="Proteomes" id="UP001220324">
    <property type="component" value="Unassembled WGS sequence"/>
</dbReference>
<organism evidence="7 8">
    <name type="scientific">Penicillium frequentans</name>
    <dbReference type="NCBI Taxonomy" id="3151616"/>
    <lineage>
        <taxon>Eukaryota</taxon>
        <taxon>Fungi</taxon>
        <taxon>Dikarya</taxon>
        <taxon>Ascomycota</taxon>
        <taxon>Pezizomycotina</taxon>
        <taxon>Eurotiomycetes</taxon>
        <taxon>Eurotiomycetidae</taxon>
        <taxon>Eurotiales</taxon>
        <taxon>Aspergillaceae</taxon>
        <taxon>Penicillium</taxon>
    </lineage>
</organism>
<feature type="compositionally biased region" description="Polar residues" evidence="5">
    <location>
        <begin position="112"/>
        <end position="123"/>
    </location>
</feature>
<keyword evidence="1" id="KW-0805">Transcription regulation</keyword>
<dbReference type="InterPro" id="IPR001138">
    <property type="entry name" value="Zn2Cys6_DnaBD"/>
</dbReference>
<evidence type="ECO:0000256" key="2">
    <source>
        <dbReference type="ARBA" id="ARBA00023125"/>
    </source>
</evidence>
<dbReference type="GO" id="GO:0008270">
    <property type="term" value="F:zinc ion binding"/>
    <property type="evidence" value="ECO:0007669"/>
    <property type="project" value="InterPro"/>
</dbReference>
<dbReference type="CDD" id="cd00067">
    <property type="entry name" value="GAL4"/>
    <property type="match status" value="1"/>
</dbReference>
<evidence type="ECO:0000256" key="1">
    <source>
        <dbReference type="ARBA" id="ARBA00023015"/>
    </source>
</evidence>
<feature type="region of interest" description="Disordered" evidence="5">
    <location>
        <begin position="111"/>
        <end position="144"/>
    </location>
</feature>